<dbReference type="EMBL" id="JAHESD010000019">
    <property type="protein sequence ID" value="MBT1703723.1"/>
    <property type="molecule type" value="Genomic_DNA"/>
</dbReference>
<dbReference type="Gene3D" id="2.60.40.10">
    <property type="entry name" value="Immunoglobulins"/>
    <property type="match status" value="1"/>
</dbReference>
<evidence type="ECO:0000259" key="3">
    <source>
        <dbReference type="Pfam" id="PF19081"/>
    </source>
</evidence>
<dbReference type="InterPro" id="IPR013783">
    <property type="entry name" value="Ig-like_fold"/>
</dbReference>
<dbReference type="PANTHER" id="PTHR32305:SF15">
    <property type="entry name" value="PROTEIN RHSA-RELATED"/>
    <property type="match status" value="1"/>
</dbReference>
<dbReference type="InterPro" id="IPR022385">
    <property type="entry name" value="Rhs_assc_core"/>
</dbReference>
<evidence type="ECO:0000313" key="6">
    <source>
        <dbReference type="Proteomes" id="UP000772618"/>
    </source>
</evidence>
<sequence length="2037" mass="226005">MRFVLTIAFIGLFFNSYSQCADIYPPTNPGPSRIGPGSVTFNVSLNGTGGNTVRWYTASSGGTFFRTGTTYTVTLSTTTTYYITAYNSTTKCESLRAPITATITTSPPVISKPADQMLTGCGPGKYTVVTAPGTGGNQVKWYNTLTGGTPFHVGNSYTFTVNAGTTQYYIASSDGTYESVRAVILFDISPQLNPGNIVGNQTICANTSVGTINNSQSASGGVGIYSYQWQTSTDGSNWSNISGATGESYTLGALSVTHYFRRSVTSTGCGSSVFSNTIAIIVHSSLYGGIVFGDQMVCSGGSVTIEADDPVEGGDGNYSYQWERSVNGVFESISGATGLSYTTTNITQDTQFRRRVTSGTCVSYSNTHAISILLPLNPGSISGTQTICYNTIPASLSSIQDAGGGIVSYEWQVKSIDSNTWNLISGTGAGLVPDKLRVTSDFRRVAVSQCGQRTYTDPITITVRPDVNPGSVSGLTAVCTGSNVYLSSSQPTGGDNVYSYQWQRSEDGNYWNDIPEATTPDFSPVVSSSMYFKRIVYSCMTTKGGNAHYIHVDQIPTPGQMSDGGEFFGSASGVISLTNYVGTVSKWIKKTSSNNFTDITTTDPSLPFSNVSETTDFWAVISGGTCGTINSSLSKVTVYPLPEIVVNGTATLSPGGQLRLLSNNSYYAYQWFKDNTAIGTNNSSFTIDKPGNYSLEVRGSATSPTARSSVKRIKSFEEPEGLNYIRETNFTRAGIATSSNLYDLNVDDYNLITEYYDGIGKSLQTVALGASPAHFDIVTMSGYDKYWRKTISYLPYARSERNGRYVESGIAKQASFYTSASDVAHDNNPFSITVLEQSPLGRLYKQGAPGEVWQPNENDQIGLNDQTIKYKYTVNENSDQILVWRYNSTTHLPENGTTTRELYPANFLFVLRTFDEHNNEVIEYKNKFDQVVLKKVYVSSEQYASTYYVYTKRGQLAIVIPPEAVAKLDDEYFTIGADKESFLRRWSFRYKYDDRMRMIEKQIPGADPVYLIYDNRDRLVLTQDGNQRTGKNEWTFTKYDALNRPILTGIVDMGNKTVENLRDEVKDPGTYVETRGSAVHGYTNNAYPNVADESKYLTVTYYDDYDFLSSWTGYNYTDENLSATPHGVLYEQPDNHFPFVKGQVTGGKTKVLDGLNTWLKSVNYYDDKYRLAQTIADNHLGGTDKLTNLYDFVGKVLKTRTRHNSQLVDRRFEYDHAGRLLETWHSINGADDILLAKNEYNELGQLVTKKLHGTLPSGAFKQSVDYRYNIRGWLEKINDVAAPEPDDFFSMELKYNNPSPHGGTAQYNGNISEIVWKGAGVDEQSYGFYYDPMNRLTDANYFNATTPGTNGRFNEKIGTPNGNSPRYDLNGNILSLTRNGKKDGSPLPYGPMDQLTYTYTGNQVTRIDDAIEKNLSEQGFKEEVKADNEYTYDANGNMTKDANKGITSITYNHLNLPVKVSKSETEYIEYTYDATGRKLRQQVFGTTPRTTDYQGEFVYENNELQFINHEEGRVVMTGSTPEYQYHLKDHLGNVRLTFTSKEEVEESIATMEDANAEEEETNYLYYNEAIKVNHPLFDRTDDHTPGGATHNATRLTGGNTNAVYGLARSLSVMPGDKINMEVWAKYLQLDPNKANWNASVKDFLTQYAEGSSAGVIDGGAAGSIGNTVFPYAGLLARPQINEQAPKAFITWLVFDRDYNPLIEESGYMQIGIEAKETGSNIPHQRLYRTAPLEIKQAGFVYIYLSNENETPVEVFFDDFKVVHIKSPVIQTQDYYPFGLAFNSYSRENSTPNQYKFNGIEEQDELGLGIYAAEFRNYDPAIGRWWSIDPKPDERMSPYAAMSNNPILYSDPLGDTIRVNGSDEFKQQYQKDRAEIEKTDAGKELFKFLDEHTNDVNVSEAYSVIGAIMNLFSEGSGDEDHVLSSNTEEKPGGPNGTLNADVEYSQINGVQVDDQKSQSHTTLVHELSHAKDIIDGTYVNDARQMPVGEAKRKSEERAMNRTNQVSFELGQPQRLIYGGGSRSPITVQPVTKKEKLRN</sequence>
<keyword evidence="6" id="KW-1185">Reference proteome</keyword>
<comment type="caution">
    <text evidence="5">The sequence shown here is derived from an EMBL/GenBank/DDBJ whole genome shotgun (WGS) entry which is preliminary data.</text>
</comment>
<feature type="domain" description="Ig-like" evidence="3">
    <location>
        <begin position="119"/>
        <end position="182"/>
    </location>
</feature>
<feature type="compositionally biased region" description="Basic and acidic residues" evidence="1">
    <location>
        <begin position="1917"/>
        <end position="1930"/>
    </location>
</feature>
<feature type="signal peptide" evidence="2">
    <location>
        <begin position="1"/>
        <end position="20"/>
    </location>
</feature>
<feature type="domain" description="Ig-like" evidence="3">
    <location>
        <begin position="37"/>
        <end position="104"/>
    </location>
</feature>
<proteinExistence type="predicted"/>
<dbReference type="InterPro" id="IPR050708">
    <property type="entry name" value="T6SS_VgrG/RHS"/>
</dbReference>
<dbReference type="RefSeq" id="WP_254153685.1">
    <property type="nucleotide sequence ID" value="NZ_JAHESD010000019.1"/>
</dbReference>
<feature type="chain" id="PRO_5047094564" evidence="2">
    <location>
        <begin position="21"/>
        <end position="2037"/>
    </location>
</feature>
<evidence type="ECO:0000256" key="2">
    <source>
        <dbReference type="SAM" id="SignalP"/>
    </source>
</evidence>
<reference evidence="5 6" key="1">
    <citation type="submission" date="2021-05" db="EMBL/GenBank/DDBJ databases">
        <title>A Polyphasic approach of four new species of the genus Ohtaekwangia: Ohtaekwangia histidinii sp. nov., Ohtaekwangia cretensis sp. nov., Ohtaekwangia indiensis sp. nov., Ohtaekwangia reichenbachii sp. nov. from diverse environment.</title>
        <authorList>
            <person name="Octaviana S."/>
        </authorList>
    </citation>
    <scope>NUCLEOTIDE SEQUENCE [LARGE SCALE GENOMIC DNA]</scope>
    <source>
        <strain evidence="5 6">PWU20</strain>
    </source>
</reference>
<dbReference type="PANTHER" id="PTHR32305">
    <property type="match status" value="1"/>
</dbReference>
<keyword evidence="2" id="KW-0732">Signal</keyword>
<name>A0ABS5VQK3_9BACT</name>
<dbReference type="Pfam" id="PF20041">
    <property type="entry name" value="DUF6443"/>
    <property type="match status" value="1"/>
</dbReference>
<evidence type="ECO:0000313" key="5">
    <source>
        <dbReference type="EMBL" id="MBT1703723.1"/>
    </source>
</evidence>
<feature type="region of interest" description="Disordered" evidence="1">
    <location>
        <begin position="1915"/>
        <end position="1936"/>
    </location>
</feature>
<organism evidence="5 6">
    <name type="scientific">Chryseosolibacter indicus</name>
    <dbReference type="NCBI Taxonomy" id="2782351"/>
    <lineage>
        <taxon>Bacteria</taxon>
        <taxon>Pseudomonadati</taxon>
        <taxon>Bacteroidota</taxon>
        <taxon>Cytophagia</taxon>
        <taxon>Cytophagales</taxon>
        <taxon>Chryseotaleaceae</taxon>
        <taxon>Chryseosolibacter</taxon>
    </lineage>
</organism>
<evidence type="ECO:0000256" key="1">
    <source>
        <dbReference type="SAM" id="MobiDB-lite"/>
    </source>
</evidence>
<dbReference type="Pfam" id="PF14891">
    <property type="entry name" value="Peptidase_M91"/>
    <property type="match status" value="1"/>
</dbReference>
<protein>
    <submittedName>
        <fullName evidence="5">RHS repeat-associated core domain-containing protein</fullName>
    </submittedName>
</protein>
<dbReference type="InterPro" id="IPR028208">
    <property type="entry name" value="Effector_pro_NleD-like"/>
</dbReference>
<feature type="domain" description="DUF6443" evidence="4">
    <location>
        <begin position="737"/>
        <end position="859"/>
    </location>
</feature>
<dbReference type="Gene3D" id="2.60.40.2700">
    <property type="match status" value="2"/>
</dbReference>
<dbReference type="Proteomes" id="UP000772618">
    <property type="component" value="Unassembled WGS sequence"/>
</dbReference>
<feature type="region of interest" description="Disordered" evidence="1">
    <location>
        <begin position="2012"/>
        <end position="2037"/>
    </location>
</feature>
<evidence type="ECO:0000259" key="4">
    <source>
        <dbReference type="Pfam" id="PF20041"/>
    </source>
</evidence>
<dbReference type="Gene3D" id="2.180.10.10">
    <property type="entry name" value="RHS repeat-associated core"/>
    <property type="match status" value="2"/>
</dbReference>
<dbReference type="InterPro" id="IPR045619">
    <property type="entry name" value="DUF6443"/>
</dbReference>
<dbReference type="InterPro" id="IPR044023">
    <property type="entry name" value="Ig_7"/>
</dbReference>
<accession>A0ABS5VQK3</accession>
<gene>
    <name evidence="5" type="ORF">KK060_10555</name>
</gene>
<dbReference type="Pfam" id="PF19081">
    <property type="entry name" value="Ig_7"/>
    <property type="match status" value="2"/>
</dbReference>
<dbReference type="NCBIfam" id="TIGR03696">
    <property type="entry name" value="Rhs_assc_core"/>
    <property type="match status" value="1"/>
</dbReference>